<name>A0A482WPA2_LAOST</name>
<keyword evidence="3" id="KW-1185">Reference proteome</keyword>
<comment type="caution">
    <text evidence="2">The sequence shown here is derived from an EMBL/GenBank/DDBJ whole genome shotgun (WGS) entry which is preliminary data.</text>
</comment>
<evidence type="ECO:0000313" key="2">
    <source>
        <dbReference type="EMBL" id="RZF35374.1"/>
    </source>
</evidence>
<accession>A0A482WPA2</accession>
<evidence type="ECO:0000313" key="3">
    <source>
        <dbReference type="Proteomes" id="UP000291343"/>
    </source>
</evidence>
<organism evidence="2 3">
    <name type="scientific">Laodelphax striatellus</name>
    <name type="common">Small brown planthopper</name>
    <name type="synonym">Delphax striatella</name>
    <dbReference type="NCBI Taxonomy" id="195883"/>
    <lineage>
        <taxon>Eukaryota</taxon>
        <taxon>Metazoa</taxon>
        <taxon>Ecdysozoa</taxon>
        <taxon>Arthropoda</taxon>
        <taxon>Hexapoda</taxon>
        <taxon>Insecta</taxon>
        <taxon>Pterygota</taxon>
        <taxon>Neoptera</taxon>
        <taxon>Paraneoptera</taxon>
        <taxon>Hemiptera</taxon>
        <taxon>Auchenorrhyncha</taxon>
        <taxon>Fulgoroidea</taxon>
        <taxon>Delphacidae</taxon>
        <taxon>Criomorphinae</taxon>
        <taxon>Laodelphax</taxon>
    </lineage>
</organism>
<keyword evidence="1" id="KW-0175">Coiled coil</keyword>
<feature type="coiled-coil region" evidence="1">
    <location>
        <begin position="2"/>
        <end position="75"/>
    </location>
</feature>
<protein>
    <submittedName>
        <fullName evidence="2">Uncharacterized protein</fullName>
    </submittedName>
</protein>
<dbReference type="EMBL" id="QKKF02028528">
    <property type="protein sequence ID" value="RZF35374.1"/>
    <property type="molecule type" value="Genomic_DNA"/>
</dbReference>
<dbReference type="AlphaFoldDB" id="A0A482WPA2"/>
<gene>
    <name evidence="2" type="ORF">LSTR_LSTR016113</name>
</gene>
<proteinExistence type="predicted"/>
<dbReference type="Proteomes" id="UP000291343">
    <property type="component" value="Unassembled WGS sequence"/>
</dbReference>
<sequence length="253" mass="28926">MLNEANVENESLKEKLRMNKESRNSIVEDSLVNEKQAESEIYALQLKIEDLEETVESLQLEISSKNEIIKLLEDDSKRIPSTFDKGEMHFNSSPCRRASENSFRIPKMTSRMRRSLPSNPVVTANRFSVLDDDDFLSLKESGQSNNNMNAESDPEFNGVLIDQNEEDDSQPMIPTRRVFQTRAQLHRSATPKAARHSKTTPTIARSLNIRFFADSQGRDVYKNYNVNNHTFSAMVKPGARFGDVVRETVRHSE</sequence>
<reference evidence="2 3" key="1">
    <citation type="journal article" date="2017" name="Gigascience">
        <title>Genome sequence of the small brown planthopper, Laodelphax striatellus.</title>
        <authorList>
            <person name="Zhu J."/>
            <person name="Jiang F."/>
            <person name="Wang X."/>
            <person name="Yang P."/>
            <person name="Bao Y."/>
            <person name="Zhao W."/>
            <person name="Wang W."/>
            <person name="Lu H."/>
            <person name="Wang Q."/>
            <person name="Cui N."/>
            <person name="Li J."/>
            <person name="Chen X."/>
            <person name="Luo L."/>
            <person name="Yu J."/>
            <person name="Kang L."/>
            <person name="Cui F."/>
        </authorList>
    </citation>
    <scope>NUCLEOTIDE SEQUENCE [LARGE SCALE GENOMIC DNA]</scope>
    <source>
        <strain evidence="2">Lst14</strain>
    </source>
</reference>
<dbReference type="SMR" id="A0A482WPA2"/>
<evidence type="ECO:0000256" key="1">
    <source>
        <dbReference type="SAM" id="Coils"/>
    </source>
</evidence>
<dbReference type="InParanoid" id="A0A482WPA2"/>